<dbReference type="RefSeq" id="WP_118333828.1">
    <property type="nucleotide sequence ID" value="NZ_AP025567.1"/>
</dbReference>
<dbReference type="Proteomes" id="UP000284841">
    <property type="component" value="Unassembled WGS sequence"/>
</dbReference>
<keyword evidence="1" id="KW-0472">Membrane</keyword>
<feature type="transmembrane region" description="Helical" evidence="1">
    <location>
        <begin position="19"/>
        <end position="37"/>
    </location>
</feature>
<feature type="transmembrane region" description="Helical" evidence="1">
    <location>
        <begin position="49"/>
        <end position="71"/>
    </location>
</feature>
<feature type="transmembrane region" description="Helical" evidence="1">
    <location>
        <begin position="116"/>
        <end position="133"/>
    </location>
</feature>
<keyword evidence="1" id="KW-0812">Transmembrane</keyword>
<reference evidence="2 3" key="1">
    <citation type="submission" date="2018-08" db="EMBL/GenBank/DDBJ databases">
        <title>A genome reference for cultivated species of the human gut microbiota.</title>
        <authorList>
            <person name="Zou Y."/>
            <person name="Xue W."/>
            <person name="Luo G."/>
        </authorList>
    </citation>
    <scope>NUCLEOTIDE SEQUENCE [LARGE SCALE GENOMIC DNA]</scope>
    <source>
        <strain evidence="2 3">AM07-24</strain>
    </source>
</reference>
<proteinExistence type="predicted"/>
<gene>
    <name evidence="2" type="ORF">DW099_04315</name>
</gene>
<feature type="transmembrane region" description="Helical" evidence="1">
    <location>
        <begin position="77"/>
        <end position="96"/>
    </location>
</feature>
<keyword evidence="1" id="KW-1133">Transmembrane helix</keyword>
<sequence>MNGIFWGILLQSLSLNVLYLNYILPAAGAMVLYLHLRKFSQVNEAFRKAFRFSAALVLYQILSFGFCATRLAGSDTALLVLIFIETVLLSAVLLYLQSGLTDEYQKAGMETGSSHWLIWLVVLKAATYAALLAKLGVVLLVASIALIVILIGVYCCFRDAGKKLLFKKPAQEVPTSGQRPLVLCATYVCAILLAIIGGAFFGQPGAPELLPLETAYSEELIARGMPREVAACLSKEDIELLKGAAYFQQLQPYENYGSADTKVITVAGFTDYDQYITLVWFSRDNKKQFSRDVLTLEGDTSGIYKGRFIYTQSDGKEVCRDIDASKIGNLPIPEYADEFYEEYFPGAYLEIPALRSAKKVSGYLLFDAGQYMEDDEGDLSEEVGGQIDAAWYGLKRLQFPYLSVPQALDRQAYSSYAGYFYALDENFYDIETWDDSE</sequence>
<organism evidence="2 3">
    <name type="scientific">Emergencia timonensis</name>
    <dbReference type="NCBI Taxonomy" id="1776384"/>
    <lineage>
        <taxon>Bacteria</taxon>
        <taxon>Bacillati</taxon>
        <taxon>Bacillota</taxon>
        <taxon>Clostridia</taxon>
        <taxon>Peptostreptococcales</taxon>
        <taxon>Anaerovoracaceae</taxon>
        <taxon>Emergencia</taxon>
    </lineage>
</organism>
<dbReference type="EMBL" id="QRMS01000001">
    <property type="protein sequence ID" value="RHJ89793.1"/>
    <property type="molecule type" value="Genomic_DNA"/>
</dbReference>
<evidence type="ECO:0000256" key="1">
    <source>
        <dbReference type="SAM" id="Phobius"/>
    </source>
</evidence>
<accession>A0A415E7L4</accession>
<comment type="caution">
    <text evidence="2">The sequence shown here is derived from an EMBL/GenBank/DDBJ whole genome shotgun (WGS) entry which is preliminary data.</text>
</comment>
<dbReference type="AlphaFoldDB" id="A0A415E7L4"/>
<feature type="transmembrane region" description="Helical" evidence="1">
    <location>
        <begin position="139"/>
        <end position="160"/>
    </location>
</feature>
<evidence type="ECO:0000313" key="2">
    <source>
        <dbReference type="EMBL" id="RHJ89793.1"/>
    </source>
</evidence>
<feature type="transmembrane region" description="Helical" evidence="1">
    <location>
        <begin position="181"/>
        <end position="201"/>
    </location>
</feature>
<evidence type="ECO:0000313" key="3">
    <source>
        <dbReference type="Proteomes" id="UP000284841"/>
    </source>
</evidence>
<name>A0A415E7L4_9FIRM</name>
<protein>
    <submittedName>
        <fullName evidence="2">Uncharacterized protein</fullName>
    </submittedName>
</protein>
<dbReference type="OrthoDB" id="1915684at2"/>
<keyword evidence="3" id="KW-1185">Reference proteome</keyword>